<feature type="compositionally biased region" description="Basic and acidic residues" evidence="1">
    <location>
        <begin position="169"/>
        <end position="197"/>
    </location>
</feature>
<dbReference type="Proteomes" id="UP001348641">
    <property type="component" value="Unassembled WGS sequence"/>
</dbReference>
<accession>A0ABU7KWP1</accession>
<feature type="compositionally biased region" description="Basic and acidic residues" evidence="1">
    <location>
        <begin position="124"/>
        <end position="138"/>
    </location>
</feature>
<name>A0ABU7KWP1_9ACTN</name>
<gene>
    <name evidence="2" type="ORF">Q8A49_24630</name>
</gene>
<proteinExistence type="predicted"/>
<evidence type="ECO:0000256" key="1">
    <source>
        <dbReference type="SAM" id="MobiDB-lite"/>
    </source>
</evidence>
<feature type="compositionally biased region" description="Low complexity" evidence="1">
    <location>
        <begin position="139"/>
        <end position="161"/>
    </location>
</feature>
<evidence type="ECO:0000313" key="2">
    <source>
        <dbReference type="EMBL" id="MEE2053689.1"/>
    </source>
</evidence>
<protein>
    <submittedName>
        <fullName evidence="2">Uncharacterized protein</fullName>
    </submittedName>
</protein>
<feature type="region of interest" description="Disordered" evidence="1">
    <location>
        <begin position="124"/>
        <end position="224"/>
    </location>
</feature>
<dbReference type="RefSeq" id="WP_330160618.1">
    <property type="nucleotide sequence ID" value="NZ_BAAAJA010000001.1"/>
</dbReference>
<organism evidence="2 3">
    <name type="scientific">Nocardiopsis tropica</name>
    <dbReference type="NCBI Taxonomy" id="109330"/>
    <lineage>
        <taxon>Bacteria</taxon>
        <taxon>Bacillati</taxon>
        <taxon>Actinomycetota</taxon>
        <taxon>Actinomycetes</taxon>
        <taxon>Streptosporangiales</taxon>
        <taxon>Nocardiopsidaceae</taxon>
        <taxon>Nocardiopsis</taxon>
    </lineage>
</organism>
<comment type="caution">
    <text evidence="2">The sequence shown here is derived from an EMBL/GenBank/DDBJ whole genome shotgun (WGS) entry which is preliminary data.</text>
</comment>
<sequence length="224" mass="23138">MHLSALLNPGSVPPDADATVSVLLDLAGTARSVSLRVPVGPRLSGVRVVGGTPSRRLPDGSLVVELGDFRSGESRRLLLRLEIPGQSCPGPATVTTLEAAYVDPETLTAHTAVLPVTVDVVPEAEARPEAETRSEAEARSAGPGATAGRTRTGDASRTAASLRAGRSGRTRERGRDGAPPREGVIRGEQTDRGRPTPDRAPPAPGGDGRRGSGTPRDPEHPPNG</sequence>
<dbReference type="EMBL" id="JAUUCC010000079">
    <property type="protein sequence ID" value="MEE2053689.1"/>
    <property type="molecule type" value="Genomic_DNA"/>
</dbReference>
<evidence type="ECO:0000313" key="3">
    <source>
        <dbReference type="Proteomes" id="UP001348641"/>
    </source>
</evidence>
<reference evidence="2 3" key="1">
    <citation type="submission" date="2023-07" db="EMBL/GenBank/DDBJ databases">
        <authorList>
            <person name="Girao M."/>
            <person name="Carvalho M.F."/>
        </authorList>
    </citation>
    <scope>NUCLEOTIDE SEQUENCE [LARGE SCALE GENOMIC DNA]</scope>
    <source>
        <strain evidence="2 3">66/93</strain>
    </source>
</reference>